<protein>
    <recommendedName>
        <fullName evidence="3">DUF3081 domain-containing protein</fullName>
    </recommendedName>
</protein>
<evidence type="ECO:0008006" key="3">
    <source>
        <dbReference type="Google" id="ProtNLM"/>
    </source>
</evidence>
<dbReference type="Proteomes" id="UP000094741">
    <property type="component" value="Unassembled WGS sequence"/>
</dbReference>
<name>A0A1E5BH02_9VIBR</name>
<gene>
    <name evidence="1" type="ORF">A1QO_19460</name>
</gene>
<dbReference type="AlphaFoldDB" id="A0A1E5BH02"/>
<accession>A0A1E5BH02</accession>
<dbReference type="InterPro" id="IPR021432">
    <property type="entry name" value="DUF3081"/>
</dbReference>
<proteinExistence type="predicted"/>
<reference evidence="1 2" key="1">
    <citation type="journal article" date="2012" name="Science">
        <title>Ecological populations of bacteria act as socially cohesive units of antibiotic production and resistance.</title>
        <authorList>
            <person name="Cordero O.X."/>
            <person name="Wildschutte H."/>
            <person name="Kirkup B."/>
            <person name="Proehl S."/>
            <person name="Ngo L."/>
            <person name="Hussain F."/>
            <person name="Le Roux F."/>
            <person name="Mincer T."/>
            <person name="Polz M.F."/>
        </authorList>
    </citation>
    <scope>NUCLEOTIDE SEQUENCE [LARGE SCALE GENOMIC DNA]</scope>
    <source>
        <strain evidence="1 2">ZF-129</strain>
    </source>
</reference>
<organism evidence="1 2">
    <name type="scientific">Vibrio genomosp. F10 str. ZF-129</name>
    <dbReference type="NCBI Taxonomy" id="1187848"/>
    <lineage>
        <taxon>Bacteria</taxon>
        <taxon>Pseudomonadati</taxon>
        <taxon>Pseudomonadota</taxon>
        <taxon>Gammaproteobacteria</taxon>
        <taxon>Vibrionales</taxon>
        <taxon>Vibrionaceae</taxon>
        <taxon>Vibrio</taxon>
    </lineage>
</organism>
<dbReference type="Pfam" id="PF11280">
    <property type="entry name" value="DUF3081"/>
    <property type="match status" value="1"/>
</dbReference>
<dbReference type="RefSeq" id="WP_017041833.1">
    <property type="nucleotide sequence ID" value="NZ_AJYQ02000064.1"/>
</dbReference>
<dbReference type="STRING" id="1187848.A1QO_19460"/>
<dbReference type="EMBL" id="AJYQ02000064">
    <property type="protein sequence ID" value="OEE35996.1"/>
    <property type="molecule type" value="Genomic_DNA"/>
</dbReference>
<dbReference type="OrthoDB" id="5818611at2"/>
<comment type="caution">
    <text evidence="1">The sequence shown here is derived from an EMBL/GenBank/DDBJ whole genome shotgun (WGS) entry which is preliminary data.</text>
</comment>
<dbReference type="eggNOG" id="ENOG502ZVEI">
    <property type="taxonomic scope" value="Bacteria"/>
</dbReference>
<sequence length="96" mass="11094">MKIDQVTKQKLLRAFNLITRKGTKSDSVYEFAGIRASHDFDGYTCWLMYQDLTVSLVFHGLYDFDYQEESTLKVFLSKVSGLLLDEENERLAKESG</sequence>
<evidence type="ECO:0000313" key="2">
    <source>
        <dbReference type="Proteomes" id="UP000094741"/>
    </source>
</evidence>
<evidence type="ECO:0000313" key="1">
    <source>
        <dbReference type="EMBL" id="OEE35996.1"/>
    </source>
</evidence>